<dbReference type="InterPro" id="IPR047057">
    <property type="entry name" value="MerR_fam"/>
</dbReference>
<keyword evidence="3" id="KW-0238">DNA-binding</keyword>
<organism evidence="6 7">
    <name type="scientific">Solimonas aquatica</name>
    <dbReference type="NCBI Taxonomy" id="489703"/>
    <lineage>
        <taxon>Bacteria</taxon>
        <taxon>Pseudomonadati</taxon>
        <taxon>Pseudomonadota</taxon>
        <taxon>Gammaproteobacteria</taxon>
        <taxon>Nevskiales</taxon>
        <taxon>Nevskiaceae</taxon>
        <taxon>Solimonas</taxon>
    </lineage>
</organism>
<evidence type="ECO:0000256" key="4">
    <source>
        <dbReference type="ARBA" id="ARBA00023163"/>
    </source>
</evidence>
<dbReference type="PANTHER" id="PTHR30204:SF69">
    <property type="entry name" value="MERR-FAMILY TRANSCRIPTIONAL REGULATOR"/>
    <property type="match status" value="1"/>
</dbReference>
<dbReference type="InterPro" id="IPR009061">
    <property type="entry name" value="DNA-bd_dom_put_sf"/>
</dbReference>
<dbReference type="GO" id="GO:0003677">
    <property type="term" value="F:DNA binding"/>
    <property type="evidence" value="ECO:0007669"/>
    <property type="project" value="UniProtKB-KW"/>
</dbReference>
<evidence type="ECO:0000313" key="6">
    <source>
        <dbReference type="EMBL" id="SEQ48016.1"/>
    </source>
</evidence>
<accession>A0A1H9GD64</accession>
<dbReference type="GO" id="GO:0003700">
    <property type="term" value="F:DNA-binding transcription factor activity"/>
    <property type="evidence" value="ECO:0007669"/>
    <property type="project" value="InterPro"/>
</dbReference>
<reference evidence="6 7" key="1">
    <citation type="submission" date="2016-10" db="EMBL/GenBank/DDBJ databases">
        <authorList>
            <person name="de Groot N.N."/>
        </authorList>
    </citation>
    <scope>NUCLEOTIDE SEQUENCE [LARGE SCALE GENOMIC DNA]</scope>
    <source>
        <strain evidence="6 7">DSM 25927</strain>
    </source>
</reference>
<dbReference type="PANTHER" id="PTHR30204">
    <property type="entry name" value="REDOX-CYCLING DRUG-SENSING TRANSCRIPTIONAL ACTIVATOR SOXR"/>
    <property type="match status" value="1"/>
</dbReference>
<feature type="domain" description="HTH merR-type" evidence="5">
    <location>
        <begin position="1"/>
        <end position="70"/>
    </location>
</feature>
<name>A0A1H9GD64_9GAMM</name>
<evidence type="ECO:0000256" key="3">
    <source>
        <dbReference type="ARBA" id="ARBA00023125"/>
    </source>
</evidence>
<proteinExistence type="predicted"/>
<dbReference type="SUPFAM" id="SSF46955">
    <property type="entry name" value="Putative DNA-binding domain"/>
    <property type="match status" value="1"/>
</dbReference>
<dbReference type="Pfam" id="PF13411">
    <property type="entry name" value="MerR_1"/>
    <property type="match status" value="1"/>
</dbReference>
<evidence type="ECO:0000313" key="7">
    <source>
        <dbReference type="Proteomes" id="UP000199233"/>
    </source>
</evidence>
<dbReference type="STRING" id="489703.SAMN04488038_10727"/>
<dbReference type="PROSITE" id="PS50937">
    <property type="entry name" value="HTH_MERR_2"/>
    <property type="match status" value="1"/>
</dbReference>
<protein>
    <submittedName>
        <fullName evidence="6">MerR HTH family regulatory protein</fullName>
    </submittedName>
</protein>
<evidence type="ECO:0000256" key="1">
    <source>
        <dbReference type="ARBA" id="ARBA00022491"/>
    </source>
</evidence>
<evidence type="ECO:0000256" key="2">
    <source>
        <dbReference type="ARBA" id="ARBA00023015"/>
    </source>
</evidence>
<keyword evidence="4" id="KW-0804">Transcription</keyword>
<keyword evidence="7" id="KW-1185">Reference proteome</keyword>
<dbReference type="EMBL" id="FOFS01000007">
    <property type="protein sequence ID" value="SEQ48016.1"/>
    <property type="molecule type" value="Genomic_DNA"/>
</dbReference>
<dbReference type="Proteomes" id="UP000199233">
    <property type="component" value="Unassembled WGS sequence"/>
</dbReference>
<evidence type="ECO:0000259" key="5">
    <source>
        <dbReference type="PROSITE" id="PS50937"/>
    </source>
</evidence>
<dbReference type="SMART" id="SM00422">
    <property type="entry name" value="HTH_MERR"/>
    <property type="match status" value="1"/>
</dbReference>
<dbReference type="Gene3D" id="1.10.1660.10">
    <property type="match status" value="1"/>
</dbReference>
<gene>
    <name evidence="6" type="ORF">SAMN04488038_10727</name>
</gene>
<keyword evidence="2" id="KW-0805">Transcription regulation</keyword>
<dbReference type="RefSeq" id="WP_177188928.1">
    <property type="nucleotide sequence ID" value="NZ_FOFS01000007.1"/>
</dbReference>
<keyword evidence="1" id="KW-0678">Repressor</keyword>
<dbReference type="AlphaFoldDB" id="A0A1H9GD64"/>
<sequence length="229" mass="25370">MKMRDLEQRTGVNRETIRIYLKHGLMPEPQRPKRNVADYGEEHVRAIEAIRGLQKKTRLPLHLIKRAMEGDTTVMPADASAFPHLDSLIAARAGVDEALLPLSSLSGRYPRAETDARALEKVGAIRLFRRGGKLHLSRIDAQLVSLWGDMRSAGFTEELGFYPEVCELHVKAAEQLAHAELKIFLQNLRGRGSEGQAADMAQAALTLLLSFFGLIRTKTVIADLRGPAG</sequence>
<dbReference type="InterPro" id="IPR000551">
    <property type="entry name" value="MerR-type_HTH_dom"/>
</dbReference>